<dbReference type="InterPro" id="IPR016047">
    <property type="entry name" value="M23ase_b-sheet_dom"/>
</dbReference>
<keyword evidence="1" id="KW-0812">Transmembrane</keyword>
<evidence type="ECO:0000313" key="4">
    <source>
        <dbReference type="Proteomes" id="UP000231542"/>
    </source>
</evidence>
<organism evidence="3 4">
    <name type="scientific">Candidatus Kerfeldbacteria bacterium CG08_land_8_20_14_0_20_40_16</name>
    <dbReference type="NCBI Taxonomy" id="2014244"/>
    <lineage>
        <taxon>Bacteria</taxon>
        <taxon>Candidatus Kerfeldiibacteriota</taxon>
    </lineage>
</organism>
<proteinExistence type="predicted"/>
<gene>
    <name evidence="3" type="ORF">COT24_00540</name>
</gene>
<evidence type="ECO:0000256" key="1">
    <source>
        <dbReference type="SAM" id="Phobius"/>
    </source>
</evidence>
<evidence type="ECO:0000259" key="2">
    <source>
        <dbReference type="Pfam" id="PF01551"/>
    </source>
</evidence>
<protein>
    <recommendedName>
        <fullName evidence="2">M23ase beta-sheet core domain-containing protein</fullName>
    </recommendedName>
</protein>
<dbReference type="AlphaFoldDB" id="A0A2H0YZ54"/>
<comment type="caution">
    <text evidence="3">The sequence shown here is derived from an EMBL/GenBank/DDBJ whole genome shotgun (WGS) entry which is preliminary data.</text>
</comment>
<keyword evidence="1" id="KW-0472">Membrane</keyword>
<keyword evidence="1" id="KW-1133">Transmembrane helix</keyword>
<feature type="transmembrane region" description="Helical" evidence="1">
    <location>
        <begin position="12"/>
        <end position="30"/>
    </location>
</feature>
<dbReference type="CDD" id="cd12797">
    <property type="entry name" value="M23_peptidase"/>
    <property type="match status" value="1"/>
</dbReference>
<feature type="domain" description="M23ase beta-sheet core" evidence="2">
    <location>
        <begin position="101"/>
        <end position="181"/>
    </location>
</feature>
<dbReference type="InterPro" id="IPR011055">
    <property type="entry name" value="Dup_hybrid_motif"/>
</dbReference>
<dbReference type="Proteomes" id="UP000231542">
    <property type="component" value="Unassembled WGS sequence"/>
</dbReference>
<dbReference type="SUPFAM" id="SSF51261">
    <property type="entry name" value="Duplicated hybrid motif"/>
    <property type="match status" value="1"/>
</dbReference>
<dbReference type="EMBL" id="PEXU01000006">
    <property type="protein sequence ID" value="PIS43013.1"/>
    <property type="molecule type" value="Genomic_DNA"/>
</dbReference>
<dbReference type="Gene3D" id="2.70.70.10">
    <property type="entry name" value="Glucose Permease (Domain IIA)"/>
    <property type="match status" value="1"/>
</dbReference>
<name>A0A2H0YZ54_9BACT</name>
<sequence length="239" mass="27011">MDQQKSFIRKFWWLFLVLVLVIIFLGYNGWQSWQFAKSKDAKFITASPIDLSQYRVISKLRSCAGHDYSGINIDGETETNRSMKHYAVPLQKFEGTKDQVKLFAPFDGKIAKIGDTKTGSLGEGIYLTSGNGWFFEIGHIVLVPNLKAGDKVSSGQLIGYFEAQNGWALDLQFYHSGKYIDMFQGIDSYINHLAPEVEAEYAKHGLQKEAIIISKEARDQNPCQGFDEHPEQDSVNVIN</sequence>
<dbReference type="Pfam" id="PF01551">
    <property type="entry name" value="Peptidase_M23"/>
    <property type="match status" value="1"/>
</dbReference>
<evidence type="ECO:0000313" key="3">
    <source>
        <dbReference type="EMBL" id="PIS43013.1"/>
    </source>
</evidence>
<accession>A0A2H0YZ54</accession>
<reference evidence="3 4" key="1">
    <citation type="submission" date="2017-09" db="EMBL/GenBank/DDBJ databases">
        <title>Depth-based differentiation of microbial function through sediment-hosted aquifers and enrichment of novel symbionts in the deep terrestrial subsurface.</title>
        <authorList>
            <person name="Probst A.J."/>
            <person name="Ladd B."/>
            <person name="Jarett J.K."/>
            <person name="Geller-Mcgrath D.E."/>
            <person name="Sieber C.M."/>
            <person name="Emerson J.B."/>
            <person name="Anantharaman K."/>
            <person name="Thomas B.C."/>
            <person name="Malmstrom R."/>
            <person name="Stieglmeier M."/>
            <person name="Klingl A."/>
            <person name="Woyke T."/>
            <person name="Ryan C.M."/>
            <person name="Banfield J.F."/>
        </authorList>
    </citation>
    <scope>NUCLEOTIDE SEQUENCE [LARGE SCALE GENOMIC DNA]</scope>
    <source>
        <strain evidence="3">CG08_land_8_20_14_0_20_40_16</strain>
    </source>
</reference>